<evidence type="ECO:0000256" key="4">
    <source>
        <dbReference type="ARBA" id="ARBA00022980"/>
    </source>
</evidence>
<protein>
    <recommendedName>
        <fullName evidence="6 7">50S ribosomal protein L3</fullName>
    </recommendedName>
</protein>
<evidence type="ECO:0000256" key="5">
    <source>
        <dbReference type="ARBA" id="ARBA00023274"/>
    </source>
</evidence>
<evidence type="ECO:0000256" key="7">
    <source>
        <dbReference type="NCBIfam" id="TIGR03626"/>
    </source>
</evidence>
<reference evidence="9" key="1">
    <citation type="submission" date="2017-09" db="EMBL/GenBank/DDBJ databases">
        <title>The Reconstruction of 2,631 Draft Metagenome-Assembled Genomes from the Global Oceans.</title>
        <authorList>
            <person name="Tully B.J."/>
            <person name="Graham E.D."/>
            <person name="Heidelberg J.F."/>
        </authorList>
    </citation>
    <scope>NUCLEOTIDE SEQUENCE [LARGE SCALE GENOMIC DNA]</scope>
</reference>
<name>A0A2D6M0Q1_9ARCH</name>
<dbReference type="Gene3D" id="2.40.30.10">
    <property type="entry name" value="Translation factors"/>
    <property type="match status" value="1"/>
</dbReference>
<dbReference type="Pfam" id="PF00297">
    <property type="entry name" value="Ribosomal_L3"/>
    <property type="match status" value="1"/>
</dbReference>
<evidence type="ECO:0000256" key="3">
    <source>
        <dbReference type="ARBA" id="ARBA00022884"/>
    </source>
</evidence>
<dbReference type="PANTHER" id="PTHR11363:SF5">
    <property type="entry name" value="LARGE RIBOSOMAL SUBUNIT PROTEIN UL3"/>
    <property type="match status" value="1"/>
</dbReference>
<keyword evidence="4 8" id="KW-0689">Ribosomal protein</keyword>
<dbReference type="InterPro" id="IPR044892">
    <property type="entry name" value="Ribosomal_L3_dom_3_arc_sf"/>
</dbReference>
<dbReference type="GO" id="GO:0003735">
    <property type="term" value="F:structural constituent of ribosome"/>
    <property type="evidence" value="ECO:0007669"/>
    <property type="project" value="UniProtKB-UniRule"/>
</dbReference>
<accession>A0A2D6M0Q1</accession>
<dbReference type="Gene3D" id="4.10.960.10">
    <property type="entry name" value="Ribosomal protein L3, domain 3"/>
    <property type="match status" value="1"/>
</dbReference>
<gene>
    <name evidence="8" type="ORF">CL943_01695</name>
</gene>
<keyword evidence="3" id="KW-0694">RNA-binding</keyword>
<organism evidence="8 9">
    <name type="scientific">Candidatus Iainarchaeum sp</name>
    <dbReference type="NCBI Taxonomy" id="3101447"/>
    <lineage>
        <taxon>Archaea</taxon>
        <taxon>Candidatus Iainarchaeota</taxon>
        <taxon>Candidatus Iainarchaeia</taxon>
        <taxon>Candidatus Iainarchaeales</taxon>
        <taxon>Candidatus Iainarchaeaceae</taxon>
        <taxon>Candidatus Iainarchaeum</taxon>
    </lineage>
</organism>
<keyword evidence="2" id="KW-0699">rRNA-binding</keyword>
<dbReference type="InterPro" id="IPR009000">
    <property type="entry name" value="Transl_B-barrel_sf"/>
</dbReference>
<evidence type="ECO:0000256" key="1">
    <source>
        <dbReference type="ARBA" id="ARBA00006540"/>
    </source>
</evidence>
<evidence type="ECO:0000256" key="2">
    <source>
        <dbReference type="ARBA" id="ARBA00022730"/>
    </source>
</evidence>
<dbReference type="NCBIfam" id="TIGR03626">
    <property type="entry name" value="L3_arch"/>
    <property type="match status" value="1"/>
</dbReference>
<dbReference type="GO" id="GO:0006412">
    <property type="term" value="P:translation"/>
    <property type="evidence" value="ECO:0007669"/>
    <property type="project" value="UniProtKB-UniRule"/>
</dbReference>
<dbReference type="AlphaFoldDB" id="A0A2D6M0Q1"/>
<dbReference type="EMBL" id="NZBU01000005">
    <property type="protein sequence ID" value="MAG22006.1"/>
    <property type="molecule type" value="Genomic_DNA"/>
</dbReference>
<comment type="caution">
    <text evidence="8">The sequence shown here is derived from an EMBL/GenBank/DDBJ whole genome shotgun (WGS) entry which is preliminary data.</text>
</comment>
<dbReference type="GO" id="GO:0019843">
    <property type="term" value="F:rRNA binding"/>
    <property type="evidence" value="ECO:0007669"/>
    <property type="project" value="UniProtKB-KW"/>
</dbReference>
<sequence>MAKKHKPRSGSLAFYPRKRALRETPSFSSTPTVTVAEGETSKPITFLGYKVGMTHILGKDAHEKGATAGQEVNIPVTVIETPPLKVFGIRAYAKSDKSYGLAASFDVLAEKPDKSLLKKITNFKKKSGKKDKKETTKAKTLSDLDAAKEKLVSIVLLAHTQPGLCGFGKKRPDIMEVTLSGNVEQQITYAKEVLGKDVVIGDAFDELEFIDVKAVDKGKGMQGVVKRFGVKVHRPKAKKRRVVGSIGPWNPSTVMWTVARPGQMGYQTRTECNKKILRLGENGEGINPASGFTKYGVVKNNYVILAGSIPGPSKRVIALRKHNRKLPGEKHKIEGIDFIATRPETGKNLATDEKLLHKVEIEKEKKVEKKSVADEIQAAVKGEKK</sequence>
<evidence type="ECO:0000256" key="6">
    <source>
        <dbReference type="ARBA" id="ARBA00035457"/>
    </source>
</evidence>
<proteinExistence type="inferred from homology"/>
<evidence type="ECO:0000313" key="9">
    <source>
        <dbReference type="Proteomes" id="UP000226592"/>
    </source>
</evidence>
<dbReference type="SUPFAM" id="SSF50447">
    <property type="entry name" value="Translation proteins"/>
    <property type="match status" value="1"/>
</dbReference>
<dbReference type="Gene3D" id="3.30.1430.10">
    <property type="match status" value="1"/>
</dbReference>
<dbReference type="GO" id="GO:0022625">
    <property type="term" value="C:cytosolic large ribosomal subunit"/>
    <property type="evidence" value="ECO:0007669"/>
    <property type="project" value="UniProtKB-UniRule"/>
</dbReference>
<dbReference type="NCBIfam" id="NF003261">
    <property type="entry name" value="PRK04231.1"/>
    <property type="match status" value="1"/>
</dbReference>
<dbReference type="InterPro" id="IPR000597">
    <property type="entry name" value="Ribosomal_uL3"/>
</dbReference>
<dbReference type="InterPro" id="IPR019928">
    <property type="entry name" value="Ribosomal_uL3_arc"/>
</dbReference>
<comment type="similarity">
    <text evidence="1">Belongs to the universal ribosomal protein uL3 family.</text>
</comment>
<dbReference type="Proteomes" id="UP000226592">
    <property type="component" value="Unassembled WGS sequence"/>
</dbReference>
<evidence type="ECO:0000313" key="8">
    <source>
        <dbReference type="EMBL" id="MAG22006.1"/>
    </source>
</evidence>
<dbReference type="InterPro" id="IPR045077">
    <property type="entry name" value="L3_arc_euk"/>
</dbReference>
<dbReference type="PANTHER" id="PTHR11363">
    <property type="entry name" value="60S RIBOSOMAL PROTEIN L3-RELATED"/>
    <property type="match status" value="1"/>
</dbReference>
<keyword evidence="5" id="KW-0687">Ribonucleoprotein</keyword>